<feature type="binding site" evidence="5">
    <location>
        <position position="178"/>
    </location>
    <ligand>
        <name>adenosylcob(III)alamin</name>
        <dbReference type="ChEBI" id="CHEBI:18408"/>
    </ligand>
</feature>
<comment type="subcellular location">
    <subcellularLocation>
        <location evidence="5">Bacterial microcompartment</location>
    </subcellularLocation>
</comment>
<dbReference type="EMBL" id="JAXLPB010000009">
    <property type="protein sequence ID" value="MDY8111052.1"/>
    <property type="molecule type" value="Genomic_DNA"/>
</dbReference>
<comment type="function">
    <text evidence="5">Catalyzes the deamination of various vicinal amino-alcohols to oxo compounds. Allows this organism to utilize ethanolamine as the sole source of nitrogen and carbon in the presence of external vitamin B12.</text>
</comment>
<dbReference type="Proteomes" id="UP001294412">
    <property type="component" value="Unassembled WGS sequence"/>
</dbReference>
<comment type="caution">
    <text evidence="7">The sequence shown here is derived from an EMBL/GenBank/DDBJ whole genome shotgun (WGS) entry which is preliminary data.</text>
</comment>
<dbReference type="EC" id="4.3.1.7" evidence="5"/>
<dbReference type="GO" id="GO:0008851">
    <property type="term" value="F:ethanolamine ammonia-lyase activity"/>
    <property type="evidence" value="ECO:0007669"/>
    <property type="project" value="UniProtKB-EC"/>
</dbReference>
<protein>
    <recommendedName>
        <fullName evidence="5">Ethanolamine ammonia-lyase small subunit</fullName>
        <shortName evidence="5">EAL small subunit</shortName>
        <ecNumber evidence="5">4.3.1.7</ecNumber>
    </recommendedName>
</protein>
<name>A0ABU5I6Q5_9HYPH</name>
<keyword evidence="2 5" id="KW-0456">Lyase</keyword>
<evidence type="ECO:0000313" key="8">
    <source>
        <dbReference type="Proteomes" id="UP001294412"/>
    </source>
</evidence>
<comment type="similarity">
    <text evidence="5">Belongs to the EutC family.</text>
</comment>
<keyword evidence="8" id="KW-1185">Reference proteome</keyword>
<comment type="cofactor">
    <cofactor evidence="5">
        <name>adenosylcob(III)alamin</name>
        <dbReference type="ChEBI" id="CHEBI:18408"/>
    </cofactor>
    <text evidence="5">Binds between the large and small subunits.</text>
</comment>
<evidence type="ECO:0000256" key="2">
    <source>
        <dbReference type="ARBA" id="ARBA00023239"/>
    </source>
</evidence>
<comment type="subunit">
    <text evidence="5">The basic unit is a heterodimer which dimerizes to form tetramers. The heterotetramers trimerize; 6 large subunits form a core ring with 6 small subunits projecting outwards.</text>
</comment>
<sequence length="272" mass="29204">MSTDHDDHGDDVQRTEHERGDTAAVALAPAIVAPPDRLTRLKDRTDARIALGRARSGLPTAPHLRFALDHAMARDAVHSALDIESLSASFAALGFEPFRATSQAGDRTHYLARPDLGRLLDVDSRHELEVEAGGDLAIVVADGLSATAVNLNAVETVEALKTVCDLDMRLVLATGARVALGDHIAIALSCETVLVLIGERPGLSAADSLGAYVTHQPRPDMEDAERFCVSNIRSGGLKPRDAARRIADLIETARERGYAGVTRRDEAKRIED</sequence>
<feature type="region of interest" description="Disordered" evidence="6">
    <location>
        <begin position="1"/>
        <end position="21"/>
    </location>
</feature>
<keyword evidence="3 5" id="KW-0170">Cobalt</keyword>
<dbReference type="HAMAP" id="MF_00601">
    <property type="entry name" value="EutC"/>
    <property type="match status" value="1"/>
</dbReference>
<dbReference type="InterPro" id="IPR042255">
    <property type="entry name" value="EutC_N"/>
</dbReference>
<evidence type="ECO:0000256" key="6">
    <source>
        <dbReference type="SAM" id="MobiDB-lite"/>
    </source>
</evidence>
<organism evidence="7 8">
    <name type="scientific">Fulvimarina uroteuthidis</name>
    <dbReference type="NCBI Taxonomy" id="3098149"/>
    <lineage>
        <taxon>Bacteria</taxon>
        <taxon>Pseudomonadati</taxon>
        <taxon>Pseudomonadota</taxon>
        <taxon>Alphaproteobacteria</taxon>
        <taxon>Hyphomicrobiales</taxon>
        <taxon>Aurantimonadaceae</taxon>
        <taxon>Fulvimarina</taxon>
    </lineage>
</organism>
<dbReference type="Gene3D" id="3.40.50.11240">
    <property type="entry name" value="Ethanolamine ammonia-lyase light chain (EutC)"/>
    <property type="match status" value="1"/>
</dbReference>
<dbReference type="PANTHER" id="PTHR39330">
    <property type="entry name" value="ETHANOLAMINE AMMONIA-LYASE LIGHT CHAIN"/>
    <property type="match status" value="1"/>
</dbReference>
<evidence type="ECO:0000256" key="4">
    <source>
        <dbReference type="ARBA" id="ARBA00024446"/>
    </source>
</evidence>
<keyword evidence="1 5" id="KW-0846">Cobalamin</keyword>
<dbReference type="PIRSF" id="PIRSF018982">
    <property type="entry name" value="EutC"/>
    <property type="match status" value="1"/>
</dbReference>
<dbReference type="Pfam" id="PF05985">
    <property type="entry name" value="EutC"/>
    <property type="match status" value="1"/>
</dbReference>
<comment type="pathway">
    <text evidence="5">Amine and polyamine degradation; ethanolamine degradation.</text>
</comment>
<evidence type="ECO:0000256" key="5">
    <source>
        <dbReference type="HAMAP-Rule" id="MF_00601"/>
    </source>
</evidence>
<gene>
    <name evidence="5 7" type="primary">eutC</name>
    <name evidence="7" type="ORF">U0C82_18145</name>
</gene>
<reference evidence="7 8" key="1">
    <citation type="submission" date="2023-12" db="EMBL/GenBank/DDBJ databases">
        <title>Description of Novel Strain Fulvimarina sp. 2208YS6-2-32 isolated from Uroteuthis (Photololigo) edulis.</title>
        <authorList>
            <person name="Park J.-S."/>
        </authorList>
    </citation>
    <scope>NUCLEOTIDE SEQUENCE [LARGE SCALE GENOMIC DNA]</scope>
    <source>
        <strain evidence="7 8">2208YS6-2-32</strain>
    </source>
</reference>
<dbReference type="NCBIfam" id="NF003971">
    <property type="entry name" value="PRK05465.1"/>
    <property type="match status" value="1"/>
</dbReference>
<proteinExistence type="inferred from homology"/>
<evidence type="ECO:0000313" key="7">
    <source>
        <dbReference type="EMBL" id="MDY8111052.1"/>
    </source>
</evidence>
<keyword evidence="4 5" id="KW-1283">Bacterial microcompartment</keyword>
<dbReference type="RefSeq" id="WP_322189149.1">
    <property type="nucleotide sequence ID" value="NZ_JAXLPB010000009.1"/>
</dbReference>
<feature type="binding site" evidence="5">
    <location>
        <position position="228"/>
    </location>
    <ligand>
        <name>adenosylcob(III)alamin</name>
        <dbReference type="ChEBI" id="CHEBI:18408"/>
    </ligand>
</feature>
<feature type="binding site" evidence="5">
    <location>
        <position position="199"/>
    </location>
    <ligand>
        <name>adenosylcob(III)alamin</name>
        <dbReference type="ChEBI" id="CHEBI:18408"/>
    </ligand>
</feature>
<evidence type="ECO:0000256" key="1">
    <source>
        <dbReference type="ARBA" id="ARBA00022628"/>
    </source>
</evidence>
<dbReference type="PANTHER" id="PTHR39330:SF1">
    <property type="entry name" value="ETHANOLAMINE AMMONIA-LYASE SMALL SUBUNIT"/>
    <property type="match status" value="1"/>
</dbReference>
<comment type="catalytic activity">
    <reaction evidence="5">
        <text>ethanolamine = acetaldehyde + NH4(+)</text>
        <dbReference type="Rhea" id="RHEA:15313"/>
        <dbReference type="ChEBI" id="CHEBI:15343"/>
        <dbReference type="ChEBI" id="CHEBI:28938"/>
        <dbReference type="ChEBI" id="CHEBI:57603"/>
        <dbReference type="EC" id="4.3.1.7"/>
    </reaction>
</comment>
<dbReference type="Gene3D" id="1.10.30.40">
    <property type="entry name" value="Ethanolamine ammonia-lyase light chain (EutC), N-terminal domain"/>
    <property type="match status" value="1"/>
</dbReference>
<evidence type="ECO:0000256" key="3">
    <source>
        <dbReference type="ARBA" id="ARBA00023285"/>
    </source>
</evidence>
<dbReference type="InterPro" id="IPR009246">
    <property type="entry name" value="EutC"/>
</dbReference>
<dbReference type="InterPro" id="IPR042251">
    <property type="entry name" value="EutC_C"/>
</dbReference>
<accession>A0ABU5I6Q5</accession>